<sequence length="129" mass="13926">MPPKRQTTRDSLARLFDEDGKLRGAHESDFTRPPTSNMKTLRVVQAPVTVQGPPPYTGPLTGHPEFGAFFRATAHLPRETPETFRKRMEGLGLVGTVIGFGDCPLPANATANTTAQNSIDIAPSEPKDG</sequence>
<dbReference type="Proteomes" id="UP000800235">
    <property type="component" value="Unassembled WGS sequence"/>
</dbReference>
<protein>
    <submittedName>
        <fullName evidence="2">Uncharacterized protein</fullName>
    </submittedName>
</protein>
<name>A0A9P4TVX8_9PEZI</name>
<evidence type="ECO:0000256" key="1">
    <source>
        <dbReference type="SAM" id="MobiDB-lite"/>
    </source>
</evidence>
<dbReference type="AlphaFoldDB" id="A0A9P4TVX8"/>
<gene>
    <name evidence="2" type="ORF">EJ08DRAFT_700436</name>
</gene>
<evidence type="ECO:0000313" key="3">
    <source>
        <dbReference type="Proteomes" id="UP000800235"/>
    </source>
</evidence>
<dbReference type="EMBL" id="MU007070">
    <property type="protein sequence ID" value="KAF2425355.1"/>
    <property type="molecule type" value="Genomic_DNA"/>
</dbReference>
<reference evidence="2" key="1">
    <citation type="journal article" date="2020" name="Stud. Mycol.">
        <title>101 Dothideomycetes genomes: a test case for predicting lifestyles and emergence of pathogens.</title>
        <authorList>
            <person name="Haridas S."/>
            <person name="Albert R."/>
            <person name="Binder M."/>
            <person name="Bloem J."/>
            <person name="Labutti K."/>
            <person name="Salamov A."/>
            <person name="Andreopoulos B."/>
            <person name="Baker S."/>
            <person name="Barry K."/>
            <person name="Bills G."/>
            <person name="Bluhm B."/>
            <person name="Cannon C."/>
            <person name="Castanera R."/>
            <person name="Culley D."/>
            <person name="Daum C."/>
            <person name="Ezra D."/>
            <person name="Gonzalez J."/>
            <person name="Henrissat B."/>
            <person name="Kuo A."/>
            <person name="Liang C."/>
            <person name="Lipzen A."/>
            <person name="Lutzoni F."/>
            <person name="Magnuson J."/>
            <person name="Mondo S."/>
            <person name="Nolan M."/>
            <person name="Ohm R."/>
            <person name="Pangilinan J."/>
            <person name="Park H.-J."/>
            <person name="Ramirez L."/>
            <person name="Alfaro M."/>
            <person name="Sun H."/>
            <person name="Tritt A."/>
            <person name="Yoshinaga Y."/>
            <person name="Zwiers L.-H."/>
            <person name="Turgeon B."/>
            <person name="Goodwin S."/>
            <person name="Spatafora J."/>
            <person name="Crous P."/>
            <person name="Grigoriev I."/>
        </authorList>
    </citation>
    <scope>NUCLEOTIDE SEQUENCE</scope>
    <source>
        <strain evidence="2">CBS 130266</strain>
    </source>
</reference>
<organism evidence="2 3">
    <name type="scientific">Tothia fuscella</name>
    <dbReference type="NCBI Taxonomy" id="1048955"/>
    <lineage>
        <taxon>Eukaryota</taxon>
        <taxon>Fungi</taxon>
        <taxon>Dikarya</taxon>
        <taxon>Ascomycota</taxon>
        <taxon>Pezizomycotina</taxon>
        <taxon>Dothideomycetes</taxon>
        <taxon>Pleosporomycetidae</taxon>
        <taxon>Venturiales</taxon>
        <taxon>Cylindrosympodiaceae</taxon>
        <taxon>Tothia</taxon>
    </lineage>
</organism>
<accession>A0A9P4TVX8</accession>
<feature type="region of interest" description="Disordered" evidence="1">
    <location>
        <begin position="1"/>
        <end position="36"/>
    </location>
</feature>
<evidence type="ECO:0000313" key="2">
    <source>
        <dbReference type="EMBL" id="KAF2425355.1"/>
    </source>
</evidence>
<feature type="region of interest" description="Disordered" evidence="1">
    <location>
        <begin position="110"/>
        <end position="129"/>
    </location>
</feature>
<proteinExistence type="predicted"/>
<comment type="caution">
    <text evidence="2">The sequence shown here is derived from an EMBL/GenBank/DDBJ whole genome shotgun (WGS) entry which is preliminary data.</text>
</comment>
<feature type="compositionally biased region" description="Basic and acidic residues" evidence="1">
    <location>
        <begin position="7"/>
        <end position="30"/>
    </location>
</feature>
<keyword evidence="3" id="KW-1185">Reference proteome</keyword>